<dbReference type="AlphaFoldDB" id="D3DGP4"/>
<keyword evidence="3" id="KW-1185">Reference proteome</keyword>
<reference evidence="2 3" key="1">
    <citation type="journal article" date="2010" name="J. Bacteriol.">
        <title>Complete genome sequence of the thermophilic, obligately chemolithoautotrophic hydrogen-oxidizing bacterium Hydrogenobacter thermophilus TK-6.</title>
        <authorList>
            <person name="Arai H."/>
            <person name="Kanbe H."/>
            <person name="Ishii M."/>
            <person name="Igarashi Y."/>
        </authorList>
    </citation>
    <scope>NUCLEOTIDE SEQUENCE [LARGE SCALE GENOMIC DNA]</scope>
    <source>
        <strain evidence="3">DSM 6534 / IAM 12695 / TK-6 [Tokyo]</strain>
    </source>
</reference>
<evidence type="ECO:0000313" key="3">
    <source>
        <dbReference type="Proteomes" id="UP000002574"/>
    </source>
</evidence>
<organism evidence="2 3">
    <name type="scientific">Hydrogenobacter thermophilus (strain DSM 6534 / IAM 12695 / TK-6)</name>
    <dbReference type="NCBI Taxonomy" id="608538"/>
    <lineage>
        <taxon>Bacteria</taxon>
        <taxon>Pseudomonadati</taxon>
        <taxon>Aquificota</taxon>
        <taxon>Aquificia</taxon>
        <taxon>Aquificales</taxon>
        <taxon>Aquificaceae</taxon>
        <taxon>Hydrogenobacter</taxon>
    </lineage>
</organism>
<protein>
    <submittedName>
        <fullName evidence="2">Uncharacterized protein</fullName>
    </submittedName>
</protein>
<dbReference type="Proteomes" id="UP000002574">
    <property type="component" value="Chromosome"/>
</dbReference>
<feature type="transmembrane region" description="Helical" evidence="1">
    <location>
        <begin position="71"/>
        <end position="92"/>
    </location>
</feature>
<name>D3DGP4_HYDTT</name>
<sequence length="96" mass="11270">MREEKTLKIKAKSDFEIKILRKIINGEMNGFIRGDYLYYEAGNGFLWIRVEVEIEKEAEEGRMKEITFIDLIKALVWFLVLLVFMVLVVVVVSKVI</sequence>
<gene>
    <name evidence="2" type="ordered locus">HTH_0533</name>
</gene>
<dbReference type="STRING" id="608538.HTH_0533"/>
<dbReference type="KEGG" id="hte:Hydth_0531"/>
<evidence type="ECO:0000313" key="2">
    <source>
        <dbReference type="EMBL" id="BAI68996.1"/>
    </source>
</evidence>
<keyword evidence="1" id="KW-0472">Membrane</keyword>
<keyword evidence="1" id="KW-1133">Transmembrane helix</keyword>
<evidence type="ECO:0000256" key="1">
    <source>
        <dbReference type="SAM" id="Phobius"/>
    </source>
</evidence>
<accession>D3DGP4</accession>
<dbReference type="EMBL" id="AP011112">
    <property type="protein sequence ID" value="BAI68996.1"/>
    <property type="molecule type" value="Genomic_DNA"/>
</dbReference>
<dbReference type="RefSeq" id="WP_012963178.1">
    <property type="nucleotide sequence ID" value="NC_013799.1"/>
</dbReference>
<dbReference type="KEGG" id="hth:HTH_0533"/>
<proteinExistence type="predicted"/>
<keyword evidence="1" id="KW-0812">Transmembrane</keyword>